<dbReference type="Proteomes" id="UP000515135">
    <property type="component" value="Unplaced"/>
</dbReference>
<evidence type="ECO:0000256" key="1">
    <source>
        <dbReference type="SAM" id="MobiDB-lite"/>
    </source>
</evidence>
<keyword evidence="2" id="KW-1185">Reference proteome</keyword>
<gene>
    <name evidence="3" type="primary">LOC109485234</name>
</gene>
<name>A0A6P5A466_BRABE</name>
<organism evidence="2 3">
    <name type="scientific">Branchiostoma belcheri</name>
    <name type="common">Amphioxus</name>
    <dbReference type="NCBI Taxonomy" id="7741"/>
    <lineage>
        <taxon>Eukaryota</taxon>
        <taxon>Metazoa</taxon>
        <taxon>Chordata</taxon>
        <taxon>Cephalochordata</taxon>
        <taxon>Leptocardii</taxon>
        <taxon>Amphioxiformes</taxon>
        <taxon>Branchiostomatidae</taxon>
        <taxon>Branchiostoma</taxon>
    </lineage>
</organism>
<proteinExistence type="predicted"/>
<dbReference type="AlphaFoldDB" id="A0A6P5A466"/>
<evidence type="ECO:0000313" key="2">
    <source>
        <dbReference type="Proteomes" id="UP000515135"/>
    </source>
</evidence>
<feature type="region of interest" description="Disordered" evidence="1">
    <location>
        <begin position="1"/>
        <end position="30"/>
    </location>
</feature>
<reference evidence="3" key="1">
    <citation type="submission" date="2025-08" db="UniProtKB">
        <authorList>
            <consortium name="RefSeq"/>
        </authorList>
    </citation>
    <scope>IDENTIFICATION</scope>
    <source>
        <tissue evidence="3">Gonad</tissue>
    </source>
</reference>
<dbReference type="GeneID" id="109485234"/>
<protein>
    <submittedName>
        <fullName evidence="3">Uncharacterized protein LOC109485234</fullName>
    </submittedName>
</protein>
<dbReference type="RefSeq" id="XP_019644238.1">
    <property type="nucleotide sequence ID" value="XM_019788679.1"/>
</dbReference>
<evidence type="ECO:0000313" key="3">
    <source>
        <dbReference type="RefSeq" id="XP_019644238.1"/>
    </source>
</evidence>
<accession>A0A6P5A466</accession>
<dbReference type="OrthoDB" id="10061910at2759"/>
<feature type="compositionally biased region" description="Basic and acidic residues" evidence="1">
    <location>
        <begin position="1"/>
        <end position="16"/>
    </location>
</feature>
<sequence>MEDKREPRSCVEKRALGDSGVANKKQRTEDYSSVAQLQHINSSDGEESEADTQLVLYKNDRQNRSKRELHYLMVKNICKKCTAISLYSRQPERVIHIIFENEAATKLFVQPLIASDFIEVDQSGNIFYFAAARNCIVTASWLHDLDHENDVHGYLSGLERLSNNRESSAVVLLSGKAANKRTESGQAVPIGSLLFSSDGSRTSLGGCPTFKTYYHDHLNKLLQDLTKPNVLFKDHLSAVCVDTSQGVPLNKQCSVVVDKHPIFLRKLLEHFNPHALRVMVAINEQMEQCGVMDQKAMCNAITLLHTFLAAGIDTVFPEVGPITTTRDLVRRERTETAYSQPINNAYTDHTNPAIKFPSGATYQLPETPDSNRQVCTTKDISPSVEPALDSPRTLTDLLLKSELLK</sequence>
<dbReference type="KEGG" id="bbel:109485234"/>